<dbReference type="Gene3D" id="3.40.50.300">
    <property type="entry name" value="P-loop containing nucleotide triphosphate hydrolases"/>
    <property type="match status" value="1"/>
</dbReference>
<dbReference type="Pfam" id="PF06414">
    <property type="entry name" value="Zeta_toxin"/>
    <property type="match status" value="1"/>
</dbReference>
<comment type="caution">
    <text evidence="4">The sequence shown here is derived from an EMBL/GenBank/DDBJ whole genome shotgun (WGS) entry which is preliminary data.</text>
</comment>
<dbReference type="Proteomes" id="UP001302222">
    <property type="component" value="Unassembled WGS sequence"/>
</dbReference>
<dbReference type="EMBL" id="JAYGIM010000019">
    <property type="protein sequence ID" value="MEA5429253.1"/>
    <property type="molecule type" value="Genomic_DNA"/>
</dbReference>
<evidence type="ECO:0000313" key="5">
    <source>
        <dbReference type="Proteomes" id="UP001302222"/>
    </source>
</evidence>
<keyword evidence="2" id="KW-0067">ATP-binding</keyword>
<dbReference type="RefSeq" id="WP_323689375.1">
    <property type="nucleotide sequence ID" value="NZ_JAYGIM010000019.1"/>
</dbReference>
<name>A0ABU5SPK9_9BACT</name>
<sequence>MQMDLLSGLKERFFVSAEQIEKIKLNAIHDSILHTTPSEKPSLIIVGGQSGSKKEELILMAREELAGNSMLLSADTLRNYHPNVTEIKQEYPDMLLPLTADFTKELLLHIEDYAIQNHYNVVLEASLGNAEKAVQRLSKYKEQAYVIALKVLSINKMFSYLNAEEAYEHRLLTEKSGRLVSKQYHDQLCNKIPQTLQTLYEQQLLDKISIYQLHTFEENGVLKSKPTILEEKKEKALEAYLDEQNKDFTSTELAYLKEKAQKVKAMKANREANFLEKVRFDFNFKFILEGKEGKTKSKKMTAA</sequence>
<evidence type="ECO:0000256" key="1">
    <source>
        <dbReference type="ARBA" id="ARBA00022741"/>
    </source>
</evidence>
<evidence type="ECO:0000256" key="2">
    <source>
        <dbReference type="ARBA" id="ARBA00022840"/>
    </source>
</evidence>
<keyword evidence="1" id="KW-0547">Nucleotide-binding</keyword>
<dbReference type="InterPro" id="IPR027417">
    <property type="entry name" value="P-loop_NTPase"/>
</dbReference>
<protein>
    <submittedName>
        <fullName evidence="4">Zeta toxin family protein</fullName>
    </submittedName>
</protein>
<gene>
    <name evidence="4" type="ORF">VB798_21860</name>
</gene>
<organism evidence="4 5">
    <name type="scientific">Arcicella lustrica</name>
    <dbReference type="NCBI Taxonomy" id="2984196"/>
    <lineage>
        <taxon>Bacteria</taxon>
        <taxon>Pseudomonadati</taxon>
        <taxon>Bacteroidota</taxon>
        <taxon>Cytophagia</taxon>
        <taxon>Cytophagales</taxon>
        <taxon>Flectobacillaceae</taxon>
        <taxon>Arcicella</taxon>
    </lineage>
</organism>
<keyword evidence="5" id="KW-1185">Reference proteome</keyword>
<reference evidence="4 5" key="1">
    <citation type="submission" date="2023-12" db="EMBL/GenBank/DDBJ databases">
        <title>Novel species of the genus Arcicella isolated from rivers.</title>
        <authorList>
            <person name="Lu H."/>
        </authorList>
    </citation>
    <scope>NUCLEOTIDE SEQUENCE [LARGE SCALE GENOMIC DNA]</scope>
    <source>
        <strain evidence="4 5">DC25W</strain>
    </source>
</reference>
<proteinExistence type="predicted"/>
<evidence type="ECO:0000259" key="3">
    <source>
        <dbReference type="Pfam" id="PF06414"/>
    </source>
</evidence>
<evidence type="ECO:0000313" key="4">
    <source>
        <dbReference type="EMBL" id="MEA5429253.1"/>
    </source>
</evidence>
<dbReference type="InterPro" id="IPR010488">
    <property type="entry name" value="Zeta_toxin_domain"/>
</dbReference>
<feature type="domain" description="Zeta toxin" evidence="3">
    <location>
        <begin position="35"/>
        <end position="212"/>
    </location>
</feature>
<accession>A0ABU5SPK9</accession>